<feature type="domain" description="Aspartate/glutamate/uridylate kinase" evidence="1">
    <location>
        <begin position="44"/>
        <end position="217"/>
    </location>
</feature>
<dbReference type="STRING" id="378794.GCA_001570625_00461"/>
<reference evidence="2 3" key="1">
    <citation type="journal article" date="2018" name="Nat. Biotechnol.">
        <title>A standardized bacterial taxonomy based on genome phylogeny substantially revises the tree of life.</title>
        <authorList>
            <person name="Parks D.H."/>
            <person name="Chuvochina M."/>
            <person name="Waite D.W."/>
            <person name="Rinke C."/>
            <person name="Skarshewski A."/>
            <person name="Chaumeil P.A."/>
            <person name="Hugenholtz P."/>
        </authorList>
    </citation>
    <scope>NUCLEOTIDE SEQUENCE [LARGE SCALE GENOMIC DNA]</scope>
    <source>
        <strain evidence="2">UBA10948</strain>
    </source>
</reference>
<protein>
    <submittedName>
        <fullName evidence="2">Uridine kinase</fullName>
    </submittedName>
</protein>
<dbReference type="Pfam" id="PF00696">
    <property type="entry name" value="AA_kinase"/>
    <property type="match status" value="1"/>
</dbReference>
<dbReference type="InterPro" id="IPR001048">
    <property type="entry name" value="Asp/Glu/Uridylate_kinase"/>
</dbReference>
<dbReference type="Gene3D" id="3.40.1160.10">
    <property type="entry name" value="Acetylglutamate kinase-like"/>
    <property type="match status" value="1"/>
</dbReference>
<comment type="caution">
    <text evidence="2">The sequence shown here is derived from an EMBL/GenBank/DDBJ whole genome shotgun (WGS) entry which is preliminary data.</text>
</comment>
<evidence type="ECO:0000313" key="2">
    <source>
        <dbReference type="EMBL" id="HBK54460.1"/>
    </source>
</evidence>
<gene>
    <name evidence="2" type="ORF">DDZ44_11035</name>
</gene>
<keyword evidence="2" id="KW-0418">Kinase</keyword>
<dbReference type="SUPFAM" id="SSF53633">
    <property type="entry name" value="Carbamate kinase-like"/>
    <property type="match status" value="1"/>
</dbReference>
<name>A0A354YYP0_9FIRM</name>
<dbReference type="EMBL" id="DNZF01000239">
    <property type="protein sequence ID" value="HBK54460.1"/>
    <property type="molecule type" value="Genomic_DNA"/>
</dbReference>
<keyword evidence="2" id="KW-0808">Transferase</keyword>
<proteinExistence type="predicted"/>
<sequence length="219" mass="24121">MPLIRERDSKRLHVKSKLMGESLVGKGFLKSLEYGEQFRALPNVNVVKMGGQSITDRGARAVLPLIKEIVENARKHKMIISTGGGTRSRHVYAIAMELGMPTGIISKLGQSVSEQNSLMISTLLSPYGGIKVGHDDIPKLAAFFMQGCIPVIHGMPPYGYWEHLPREGRIPPNRTDVGAYLLAEVIGARQCIFIKDEEGLFSDNPKVNKQAEFIPRIGA</sequence>
<evidence type="ECO:0000313" key="3">
    <source>
        <dbReference type="Proteomes" id="UP000263273"/>
    </source>
</evidence>
<feature type="non-terminal residue" evidence="2">
    <location>
        <position position="219"/>
    </location>
</feature>
<evidence type="ECO:0000259" key="1">
    <source>
        <dbReference type="Pfam" id="PF00696"/>
    </source>
</evidence>
<dbReference type="GO" id="GO:0016301">
    <property type="term" value="F:kinase activity"/>
    <property type="evidence" value="ECO:0007669"/>
    <property type="project" value="UniProtKB-KW"/>
</dbReference>
<accession>A0A354YYP0</accession>
<dbReference type="Proteomes" id="UP000263273">
    <property type="component" value="Unassembled WGS sequence"/>
</dbReference>
<dbReference type="AlphaFoldDB" id="A0A354YYP0"/>
<dbReference type="InterPro" id="IPR036393">
    <property type="entry name" value="AceGlu_kinase-like_sf"/>
</dbReference>
<organism evidence="2 3">
    <name type="scientific">Syntrophomonas wolfei</name>
    <dbReference type="NCBI Taxonomy" id="863"/>
    <lineage>
        <taxon>Bacteria</taxon>
        <taxon>Bacillati</taxon>
        <taxon>Bacillota</taxon>
        <taxon>Clostridia</taxon>
        <taxon>Eubacteriales</taxon>
        <taxon>Syntrophomonadaceae</taxon>
        <taxon>Syntrophomonas</taxon>
    </lineage>
</organism>